<protein>
    <recommendedName>
        <fullName evidence="6">SURF1-like protein</fullName>
    </recommendedName>
</protein>
<organism evidence="7 8">
    <name type="scientific">Acuticoccus sediminis</name>
    <dbReference type="NCBI Taxonomy" id="2184697"/>
    <lineage>
        <taxon>Bacteria</taxon>
        <taxon>Pseudomonadati</taxon>
        <taxon>Pseudomonadota</taxon>
        <taxon>Alphaproteobacteria</taxon>
        <taxon>Hyphomicrobiales</taxon>
        <taxon>Amorphaceae</taxon>
        <taxon>Acuticoccus</taxon>
    </lineage>
</organism>
<evidence type="ECO:0000256" key="5">
    <source>
        <dbReference type="ARBA" id="ARBA00023136"/>
    </source>
</evidence>
<dbReference type="EMBL" id="QHHQ01000001">
    <property type="protein sequence ID" value="RAI04430.1"/>
    <property type="molecule type" value="Genomic_DNA"/>
</dbReference>
<comment type="caution">
    <text evidence="7">The sequence shown here is derived from an EMBL/GenBank/DDBJ whole genome shotgun (WGS) entry which is preliminary data.</text>
</comment>
<dbReference type="PANTHER" id="PTHR23427">
    <property type="entry name" value="SURFEIT LOCUS PROTEIN"/>
    <property type="match status" value="1"/>
</dbReference>
<evidence type="ECO:0000256" key="4">
    <source>
        <dbReference type="ARBA" id="ARBA00022989"/>
    </source>
</evidence>
<evidence type="ECO:0000256" key="1">
    <source>
        <dbReference type="ARBA" id="ARBA00004370"/>
    </source>
</evidence>
<dbReference type="OrthoDB" id="6079986at2"/>
<dbReference type="PROSITE" id="PS50895">
    <property type="entry name" value="SURF1"/>
    <property type="match status" value="1"/>
</dbReference>
<evidence type="ECO:0000313" key="8">
    <source>
        <dbReference type="Proteomes" id="UP000249590"/>
    </source>
</evidence>
<gene>
    <name evidence="7" type="ORF">DLJ53_00775</name>
</gene>
<dbReference type="AlphaFoldDB" id="A0A8B2P0C4"/>
<proteinExistence type="inferred from homology"/>
<dbReference type="PANTHER" id="PTHR23427:SF2">
    <property type="entry name" value="SURFEIT LOCUS PROTEIN 1"/>
    <property type="match status" value="1"/>
</dbReference>
<comment type="subcellular location">
    <subcellularLocation>
        <location evidence="6">Cell membrane</location>
        <topology evidence="6">Multi-pass membrane protein</topology>
    </subcellularLocation>
    <subcellularLocation>
        <location evidence="1">Membrane</location>
    </subcellularLocation>
</comment>
<comment type="similarity">
    <text evidence="2 6">Belongs to the SURF1 family.</text>
</comment>
<keyword evidence="4 6" id="KW-1133">Transmembrane helix</keyword>
<feature type="transmembrane region" description="Helical" evidence="6">
    <location>
        <begin position="197"/>
        <end position="219"/>
    </location>
</feature>
<keyword evidence="5 6" id="KW-0472">Membrane</keyword>
<evidence type="ECO:0000256" key="6">
    <source>
        <dbReference type="RuleBase" id="RU363076"/>
    </source>
</evidence>
<evidence type="ECO:0000313" key="7">
    <source>
        <dbReference type="EMBL" id="RAI04430.1"/>
    </source>
</evidence>
<keyword evidence="8" id="KW-1185">Reference proteome</keyword>
<dbReference type="InterPro" id="IPR045214">
    <property type="entry name" value="Surf1/Surf4"/>
</dbReference>
<dbReference type="CDD" id="cd06662">
    <property type="entry name" value="SURF1"/>
    <property type="match status" value="1"/>
</dbReference>
<accession>A0A8B2P0C4</accession>
<comment type="caution">
    <text evidence="6">Lacks conserved residue(s) required for the propagation of feature annotation.</text>
</comment>
<name>A0A8B2P0C4_9HYPH</name>
<dbReference type="GO" id="GO:0005886">
    <property type="term" value="C:plasma membrane"/>
    <property type="evidence" value="ECO:0007669"/>
    <property type="project" value="UniProtKB-SubCell"/>
</dbReference>
<keyword evidence="3 6" id="KW-0812">Transmembrane</keyword>
<dbReference type="Proteomes" id="UP000249590">
    <property type="component" value="Unassembled WGS sequence"/>
</dbReference>
<dbReference type="InterPro" id="IPR002994">
    <property type="entry name" value="Surf1/Shy1"/>
</dbReference>
<evidence type="ECO:0000256" key="2">
    <source>
        <dbReference type="ARBA" id="ARBA00007165"/>
    </source>
</evidence>
<sequence length="235" mass="25068">MGLGTWQLQRLAWKEALIAAAHERPGAAAVPAPGPDTWSGFAIDDWRYRRVTLTGTFGPREAYFWIALTEPNGPLSGAGAMVLTPFRTTDGWTVLVNRGFVPEDRRAPASRPGSEPPEGTVTVEGLVRRDDPPSFITPAPDAASRTFYARDIAAIAGALDAAPPVAPYQIDLVAEETPPGGLPQAGESRMTFTNNHLGYAFTWFGLGAALLGVTAAALWRRSGRRHGPHAAPSSE</sequence>
<keyword evidence="6" id="KW-1003">Cell membrane</keyword>
<reference evidence="7 8" key="1">
    <citation type="submission" date="2018-05" db="EMBL/GenBank/DDBJ databases">
        <title>Acuticoccus sediminis sp. nov., isolated from deep-sea sediment of Indian Ocean.</title>
        <authorList>
            <person name="Liu X."/>
            <person name="Lai Q."/>
            <person name="Du Y."/>
            <person name="Sun F."/>
            <person name="Zhang X."/>
            <person name="Wang S."/>
            <person name="Shao Z."/>
        </authorList>
    </citation>
    <scope>NUCLEOTIDE SEQUENCE [LARGE SCALE GENOMIC DNA]</scope>
    <source>
        <strain evidence="7 8">PTG4-2</strain>
    </source>
</reference>
<evidence type="ECO:0000256" key="3">
    <source>
        <dbReference type="ARBA" id="ARBA00022692"/>
    </source>
</evidence>
<dbReference type="Pfam" id="PF02104">
    <property type="entry name" value="SURF1"/>
    <property type="match status" value="1"/>
</dbReference>